<protein>
    <submittedName>
        <fullName evidence="7">Sporulation integral membrane protein YtvI</fullName>
    </submittedName>
</protein>
<dbReference type="NCBIfam" id="TIGR02872">
    <property type="entry name" value="spore_ytvI"/>
    <property type="match status" value="1"/>
</dbReference>
<evidence type="ECO:0000256" key="5">
    <source>
        <dbReference type="ARBA" id="ARBA00023136"/>
    </source>
</evidence>
<evidence type="ECO:0000256" key="3">
    <source>
        <dbReference type="ARBA" id="ARBA00022692"/>
    </source>
</evidence>
<organism evidence="7 8">
    <name type="scientific">Acetobacterium paludosum</name>
    <dbReference type="NCBI Taxonomy" id="52693"/>
    <lineage>
        <taxon>Bacteria</taxon>
        <taxon>Bacillati</taxon>
        <taxon>Bacillota</taxon>
        <taxon>Clostridia</taxon>
        <taxon>Eubacteriales</taxon>
        <taxon>Eubacteriaceae</taxon>
        <taxon>Acetobacterium</taxon>
    </lineage>
</organism>
<feature type="transmembrane region" description="Helical" evidence="6">
    <location>
        <begin position="65"/>
        <end position="86"/>
    </location>
</feature>
<comment type="subcellular location">
    <subcellularLocation>
        <location evidence="1">Membrane</location>
        <topology evidence="1">Multi-pass membrane protein</topology>
    </subcellularLocation>
</comment>
<dbReference type="Proteomes" id="UP000616595">
    <property type="component" value="Unassembled WGS sequence"/>
</dbReference>
<dbReference type="PANTHER" id="PTHR21716">
    <property type="entry name" value="TRANSMEMBRANE PROTEIN"/>
    <property type="match status" value="1"/>
</dbReference>
<comment type="caution">
    <text evidence="7">The sequence shown here is derived from an EMBL/GenBank/DDBJ whole genome shotgun (WGS) entry which is preliminary data.</text>
</comment>
<evidence type="ECO:0000256" key="1">
    <source>
        <dbReference type="ARBA" id="ARBA00004141"/>
    </source>
</evidence>
<evidence type="ECO:0000256" key="6">
    <source>
        <dbReference type="SAM" id="Phobius"/>
    </source>
</evidence>
<dbReference type="Pfam" id="PF01594">
    <property type="entry name" value="AI-2E_transport"/>
    <property type="match status" value="1"/>
</dbReference>
<keyword evidence="4 6" id="KW-1133">Transmembrane helix</keyword>
<dbReference type="OrthoDB" id="9774361at2"/>
<name>A0A923HRN5_9FIRM</name>
<feature type="transmembrane region" description="Helical" evidence="6">
    <location>
        <begin position="324"/>
        <end position="349"/>
    </location>
</feature>
<proteinExistence type="inferred from homology"/>
<feature type="transmembrane region" description="Helical" evidence="6">
    <location>
        <begin position="171"/>
        <end position="193"/>
    </location>
</feature>
<dbReference type="EMBL" id="WJBD01000003">
    <property type="protein sequence ID" value="MBC3887423.1"/>
    <property type="molecule type" value="Genomic_DNA"/>
</dbReference>
<evidence type="ECO:0000256" key="2">
    <source>
        <dbReference type="ARBA" id="ARBA00009773"/>
    </source>
</evidence>
<evidence type="ECO:0000313" key="8">
    <source>
        <dbReference type="Proteomes" id="UP000616595"/>
    </source>
</evidence>
<dbReference type="PANTHER" id="PTHR21716:SF68">
    <property type="entry name" value="TRANSPORT PROTEIN YTVI-RELATED"/>
    <property type="match status" value="1"/>
</dbReference>
<evidence type="ECO:0000313" key="7">
    <source>
        <dbReference type="EMBL" id="MBC3887423.1"/>
    </source>
</evidence>
<dbReference type="GO" id="GO:0055085">
    <property type="term" value="P:transmembrane transport"/>
    <property type="evidence" value="ECO:0007669"/>
    <property type="project" value="TreeGrafter"/>
</dbReference>
<dbReference type="RefSeq" id="WP_148565801.1">
    <property type="nucleotide sequence ID" value="NZ_RXYA01000002.1"/>
</dbReference>
<feature type="transmembrane region" description="Helical" evidence="6">
    <location>
        <begin position="284"/>
        <end position="304"/>
    </location>
</feature>
<comment type="similarity">
    <text evidence="2">Belongs to the autoinducer-2 exporter (AI-2E) (TC 2.A.86) family.</text>
</comment>
<dbReference type="GO" id="GO:0016020">
    <property type="term" value="C:membrane"/>
    <property type="evidence" value="ECO:0007669"/>
    <property type="project" value="UniProtKB-SubCell"/>
</dbReference>
<accession>A0A923HRN5</accession>
<feature type="transmembrane region" description="Helical" evidence="6">
    <location>
        <begin position="250"/>
        <end position="277"/>
    </location>
</feature>
<reference evidence="7" key="2">
    <citation type="submission" date="2020-10" db="EMBL/GenBank/DDBJ databases">
        <title>Comparative genomics of the Acetobacterium genus.</title>
        <authorList>
            <person name="Marshall C."/>
            <person name="May H."/>
            <person name="Norman S."/>
        </authorList>
    </citation>
    <scope>NUCLEOTIDE SEQUENCE</scope>
    <source>
        <strain evidence="7">DER-2019</strain>
    </source>
</reference>
<feature type="transmembrane region" description="Helical" evidence="6">
    <location>
        <begin position="214"/>
        <end position="244"/>
    </location>
</feature>
<sequence>MESQYNKKKQFIVNTIYVFLIIAIVYVILKYAITLISPFIFAFIIGYLLKNPAKYVSSMLKVPRKLVSFSLVLVFYCTVGVIVVLISVKLTTTASTIISVLPMIYANQFSPFLFSVFDGIEKVVFRLDPALVEVLNDGFDQFINSLGVNITKISLSFVGTMSGIASSLPAFLIKILLMVISTFFFAMDFDVLMGFVSRQFSQRVNEITHMIRQYVVNTLFVVIRSYALIMSITFVELSIGLSIVGIPNAILIAFIIAIFDILPVLGTGAIMIPWIIITFLKGDFQIAIGLLVVYVFVTIIRNILEPKIVGGQLGIHPVVALMSMFIGVNLLGIIGLFGFPITLSLLKYLNDTDTFKLFK</sequence>
<dbReference type="InterPro" id="IPR002549">
    <property type="entry name" value="AI-2E-like"/>
</dbReference>
<keyword evidence="8" id="KW-1185">Reference proteome</keyword>
<dbReference type="AlphaFoldDB" id="A0A923HRN5"/>
<keyword evidence="5 6" id="KW-0472">Membrane</keyword>
<keyword evidence="3 6" id="KW-0812">Transmembrane</keyword>
<feature type="transmembrane region" description="Helical" evidence="6">
    <location>
        <begin position="35"/>
        <end position="53"/>
    </location>
</feature>
<reference evidence="7" key="1">
    <citation type="submission" date="2019-10" db="EMBL/GenBank/DDBJ databases">
        <authorList>
            <person name="Ross D.E."/>
            <person name="Gulliver D."/>
        </authorList>
    </citation>
    <scope>NUCLEOTIDE SEQUENCE</scope>
    <source>
        <strain evidence="7">DER-2019</strain>
    </source>
</reference>
<gene>
    <name evidence="7" type="primary">ytvI</name>
    <name evidence="7" type="ORF">GH810_03760</name>
</gene>
<dbReference type="InterPro" id="IPR014227">
    <property type="entry name" value="YtvI-like"/>
</dbReference>
<evidence type="ECO:0000256" key="4">
    <source>
        <dbReference type="ARBA" id="ARBA00022989"/>
    </source>
</evidence>